<name>A0A381ZJS7_9ZZZZ</name>
<dbReference type="EMBL" id="UINC01021585">
    <property type="protein sequence ID" value="SVA89439.1"/>
    <property type="molecule type" value="Genomic_DNA"/>
</dbReference>
<accession>A0A381ZJS7</accession>
<dbReference type="AlphaFoldDB" id="A0A381ZJS7"/>
<gene>
    <name evidence="1" type="ORF">METZ01_LOCUS142293</name>
</gene>
<sequence>MIVLLWLGGCQSNSGNQETGVPEAQSAPDLRGVLVPILEPEDRLYRFDGPELGDFSGLPLNEAGLTKAREYTPDTQYLPENQCKPHSPPYIMRSALRWEIVQEPDTVIFNMESFEQVRTVYLDGRAHPPPDARRTPMGHSIGHWEGQTLVVDTSHFEEGYIRRNGAPHSEQAHLTERFTRDGNYLIIMITLEDPVYLLAPFTRVIAHRYAPDLEIRPYPCEVRPPIGG</sequence>
<protein>
    <submittedName>
        <fullName evidence="1">Uncharacterized protein</fullName>
    </submittedName>
</protein>
<reference evidence="1" key="1">
    <citation type="submission" date="2018-05" db="EMBL/GenBank/DDBJ databases">
        <authorList>
            <person name="Lanie J.A."/>
            <person name="Ng W.-L."/>
            <person name="Kazmierczak K.M."/>
            <person name="Andrzejewski T.M."/>
            <person name="Davidsen T.M."/>
            <person name="Wayne K.J."/>
            <person name="Tettelin H."/>
            <person name="Glass J.I."/>
            <person name="Rusch D."/>
            <person name="Podicherti R."/>
            <person name="Tsui H.-C.T."/>
            <person name="Winkler M.E."/>
        </authorList>
    </citation>
    <scope>NUCLEOTIDE SEQUENCE</scope>
</reference>
<evidence type="ECO:0000313" key="1">
    <source>
        <dbReference type="EMBL" id="SVA89439.1"/>
    </source>
</evidence>
<organism evidence="1">
    <name type="scientific">marine metagenome</name>
    <dbReference type="NCBI Taxonomy" id="408172"/>
    <lineage>
        <taxon>unclassified sequences</taxon>
        <taxon>metagenomes</taxon>
        <taxon>ecological metagenomes</taxon>
    </lineage>
</organism>
<proteinExistence type="predicted"/>